<accession>A0A1I7LWD0</accession>
<evidence type="ECO:0000313" key="3">
    <source>
        <dbReference type="Proteomes" id="UP000199391"/>
    </source>
</evidence>
<feature type="coiled-coil region" evidence="1">
    <location>
        <begin position="74"/>
        <end position="124"/>
    </location>
</feature>
<dbReference type="AlphaFoldDB" id="A0A1I7LWD0"/>
<name>A0A1I7LWD0_9BURK</name>
<protein>
    <submittedName>
        <fullName evidence="2">Flagellar biosynthesis/type III secretory pathway protein FliH</fullName>
    </submittedName>
</protein>
<keyword evidence="2" id="KW-0966">Cell projection</keyword>
<keyword evidence="1" id="KW-0175">Coiled coil</keyword>
<keyword evidence="3" id="KW-1185">Reference proteome</keyword>
<dbReference type="RefSeq" id="WP_177307628.1">
    <property type="nucleotide sequence ID" value="NZ_FPBO01000040.1"/>
</dbReference>
<keyword evidence="2" id="KW-0969">Cilium</keyword>
<dbReference type="InterPro" id="IPR009335">
    <property type="entry name" value="T3SS_HrpE/ATPase_suE"/>
</dbReference>
<sequence>MNSFCVDTIPGNPHLRAPHGILRAAALPITADARHAARLLAREARAGADRLLGAARAEAGALAANARASADGVLADARAEAERLLSEAREQASRLSAAERQRVTEQAAELLQSLERANDAILERVQDIVTGLAHTLYDRLVMETTPRERIDASLRRVLQEAPPKLVDAQLRAHPDDVALLPALDWPVKTDQALARGACRLEASNGQWCANFDLAVRDLKAAFAQRIEERSSDPS</sequence>
<dbReference type="STRING" id="1035707.SAMN05216552_104055"/>
<evidence type="ECO:0000313" key="2">
    <source>
        <dbReference type="EMBL" id="SFV13955.1"/>
    </source>
</evidence>
<gene>
    <name evidence="2" type="ORF">SAMN05216552_104055</name>
</gene>
<dbReference type="Proteomes" id="UP000199391">
    <property type="component" value="Unassembled WGS sequence"/>
</dbReference>
<proteinExistence type="predicted"/>
<organism evidence="2 3">
    <name type="scientific">Pseudoduganella namucuonensis</name>
    <dbReference type="NCBI Taxonomy" id="1035707"/>
    <lineage>
        <taxon>Bacteria</taxon>
        <taxon>Pseudomonadati</taxon>
        <taxon>Pseudomonadota</taxon>
        <taxon>Betaproteobacteria</taxon>
        <taxon>Burkholderiales</taxon>
        <taxon>Oxalobacteraceae</taxon>
        <taxon>Telluria group</taxon>
        <taxon>Pseudoduganella</taxon>
    </lineage>
</organism>
<dbReference type="Pfam" id="PF06188">
    <property type="entry name" value="HrpE"/>
    <property type="match status" value="1"/>
</dbReference>
<dbReference type="Gene3D" id="1.20.5.2950">
    <property type="match status" value="1"/>
</dbReference>
<dbReference type="EMBL" id="FPBO01000040">
    <property type="protein sequence ID" value="SFV13955.1"/>
    <property type="molecule type" value="Genomic_DNA"/>
</dbReference>
<keyword evidence="2" id="KW-0282">Flagellum</keyword>
<reference evidence="3" key="1">
    <citation type="submission" date="2016-10" db="EMBL/GenBank/DDBJ databases">
        <authorList>
            <person name="Varghese N."/>
            <person name="Submissions S."/>
        </authorList>
    </citation>
    <scope>NUCLEOTIDE SEQUENCE [LARGE SCALE GENOMIC DNA]</scope>
    <source>
        <strain evidence="3">CGMCC 1.11014</strain>
    </source>
</reference>
<evidence type="ECO:0000256" key="1">
    <source>
        <dbReference type="SAM" id="Coils"/>
    </source>
</evidence>